<evidence type="ECO:0000256" key="1">
    <source>
        <dbReference type="ARBA" id="ARBA00004123"/>
    </source>
</evidence>
<evidence type="ECO:0000313" key="2">
    <source>
        <dbReference type="EMBL" id="KAG7165624.1"/>
    </source>
</evidence>
<keyword evidence="3" id="KW-1185">Reference proteome</keyword>
<comment type="subcellular location">
    <subcellularLocation>
        <location evidence="1">Nucleus</location>
    </subcellularLocation>
</comment>
<reference evidence="2" key="1">
    <citation type="journal article" date="2021" name="Sci. Adv.">
        <title>The American lobster genome reveals insights on longevity, neural, and immune adaptations.</title>
        <authorList>
            <person name="Polinski J.M."/>
            <person name="Zimin A.V."/>
            <person name="Clark K.F."/>
            <person name="Kohn A.B."/>
            <person name="Sadowski N."/>
            <person name="Timp W."/>
            <person name="Ptitsyn A."/>
            <person name="Khanna P."/>
            <person name="Romanova D.Y."/>
            <person name="Williams P."/>
            <person name="Greenwood S.J."/>
            <person name="Moroz L.L."/>
            <person name="Walt D.R."/>
            <person name="Bodnar A.G."/>
        </authorList>
    </citation>
    <scope>NUCLEOTIDE SEQUENCE</scope>
    <source>
        <strain evidence="2">GMGI-L3</strain>
    </source>
</reference>
<dbReference type="Proteomes" id="UP000747542">
    <property type="component" value="Unassembled WGS sequence"/>
</dbReference>
<dbReference type="AlphaFoldDB" id="A0A8J5K617"/>
<dbReference type="GO" id="GO:0005634">
    <property type="term" value="C:nucleus"/>
    <property type="evidence" value="ECO:0007669"/>
    <property type="project" value="UniProtKB-SubCell"/>
</dbReference>
<name>A0A8J5K617_HOMAM</name>
<dbReference type="Gene3D" id="1.10.10.10">
    <property type="entry name" value="Winged helix-like DNA-binding domain superfamily/Winged helix DNA-binding domain"/>
    <property type="match status" value="1"/>
</dbReference>
<sequence>MATPLTAVGTPAPAQPGRRVKSMTLAHKEEITEWLDNGERVVAVTCAFRVNESTLKTARKNQEKILQVFKDSAHDYIRHRRKATVDHGKMEKLLSQYLDQQTKKKMPVSSAMLCETTKVYYEKTRQCFFRQQKSTTKN</sequence>
<gene>
    <name evidence="2" type="ORF">Hamer_G013126</name>
</gene>
<evidence type="ECO:0000313" key="3">
    <source>
        <dbReference type="Proteomes" id="UP000747542"/>
    </source>
</evidence>
<protein>
    <submittedName>
        <fullName evidence="2">Uncharacterized protein</fullName>
    </submittedName>
</protein>
<accession>A0A8J5K617</accession>
<dbReference type="InterPro" id="IPR009057">
    <property type="entry name" value="Homeodomain-like_sf"/>
</dbReference>
<organism evidence="2 3">
    <name type="scientific">Homarus americanus</name>
    <name type="common">American lobster</name>
    <dbReference type="NCBI Taxonomy" id="6706"/>
    <lineage>
        <taxon>Eukaryota</taxon>
        <taxon>Metazoa</taxon>
        <taxon>Ecdysozoa</taxon>
        <taxon>Arthropoda</taxon>
        <taxon>Crustacea</taxon>
        <taxon>Multicrustacea</taxon>
        <taxon>Malacostraca</taxon>
        <taxon>Eumalacostraca</taxon>
        <taxon>Eucarida</taxon>
        <taxon>Decapoda</taxon>
        <taxon>Pleocyemata</taxon>
        <taxon>Astacidea</taxon>
        <taxon>Nephropoidea</taxon>
        <taxon>Nephropidae</taxon>
        <taxon>Homarus</taxon>
    </lineage>
</organism>
<dbReference type="InterPro" id="IPR036388">
    <property type="entry name" value="WH-like_DNA-bd_sf"/>
</dbReference>
<dbReference type="SUPFAM" id="SSF46689">
    <property type="entry name" value="Homeodomain-like"/>
    <property type="match status" value="1"/>
</dbReference>
<proteinExistence type="predicted"/>
<comment type="caution">
    <text evidence="2">The sequence shown here is derived from an EMBL/GenBank/DDBJ whole genome shotgun (WGS) entry which is preliminary data.</text>
</comment>
<dbReference type="EMBL" id="JAHLQT010024020">
    <property type="protein sequence ID" value="KAG7165624.1"/>
    <property type="molecule type" value="Genomic_DNA"/>
</dbReference>